<protein>
    <submittedName>
        <fullName evidence="1">Uncharacterized protein</fullName>
    </submittedName>
</protein>
<sequence length="185" mass="20171">MRNDAEVLAARHAVPHLFGDLVVSVPVDAADTVSDMREILTTILEVHAEGANSDPLKQASREDWKAAIDAFLSHRPALALVDPEAVPYDGERGQCPTNWLVQAVPVSEQDTGLDLYMEMLSRAENGEAWTPDLAPASYLEDTCFVMNDGAVYSREEAANDDGRDSEDGDLMTLKALFEARQPKAA</sequence>
<dbReference type="AlphaFoldDB" id="A9HT99"/>
<evidence type="ECO:0000313" key="1">
    <source>
        <dbReference type="EMBL" id="CAP57881.1"/>
    </source>
</evidence>
<accession>A9HT99</accession>
<organism evidence="1 2">
    <name type="scientific">Gluconacetobacter diazotrophicus (strain ATCC 49037 / DSM 5601 / CCUG 37298 / CIP 103539 / LMG 7603 / PAl5)</name>
    <dbReference type="NCBI Taxonomy" id="272568"/>
    <lineage>
        <taxon>Bacteria</taxon>
        <taxon>Pseudomonadati</taxon>
        <taxon>Pseudomonadota</taxon>
        <taxon>Alphaproteobacteria</taxon>
        <taxon>Acetobacterales</taxon>
        <taxon>Acetobacteraceae</taxon>
        <taxon>Gluconacetobacter</taxon>
    </lineage>
</organism>
<evidence type="ECO:0000313" key="2">
    <source>
        <dbReference type="Proteomes" id="UP000001176"/>
    </source>
</evidence>
<dbReference type="Proteomes" id="UP000001176">
    <property type="component" value="Plasmid pGDIPal5I"/>
</dbReference>
<keyword evidence="1" id="KW-0614">Plasmid</keyword>
<geneLocation type="plasmid" evidence="1 2">
    <name>pGDIPal5I</name>
</geneLocation>
<dbReference type="KEGG" id="gdi:GDI3917"/>
<keyword evidence="2" id="KW-1185">Reference proteome</keyword>
<reference evidence="2" key="1">
    <citation type="journal article" date="2009" name="BMC Genomics">
        <title>Complete genome sequence of the sugarcane nitrogen-fixing endophyte Gluconacetobacter diazotrophicus Pal5.</title>
        <authorList>
            <person name="Bertalan M."/>
            <person name="Albano R."/>
            <person name="Padua V."/>
            <person name="Rouws L."/>
            <person name="Rojas C."/>
            <person name="Hemerly A."/>
            <person name="Teixeira K."/>
            <person name="Schwab S."/>
            <person name="Araujo J."/>
            <person name="Oliveira A."/>
            <person name="Franca L."/>
            <person name="Magalhaes V."/>
            <person name="Alqueres S."/>
            <person name="Cardoso A."/>
            <person name="Almeida W."/>
            <person name="Loureiro M.M."/>
            <person name="Nogueira E."/>
            <person name="Cidade D."/>
            <person name="Oliveira D."/>
            <person name="Simao T."/>
            <person name="Macedo J."/>
            <person name="Valadao A."/>
            <person name="Dreschsel M."/>
            <person name="Freitas F."/>
            <person name="Vidal M."/>
            <person name="Guedes H."/>
            <person name="Rodrigues E."/>
            <person name="Meneses C."/>
            <person name="Brioso P."/>
            <person name="Pozzer L."/>
            <person name="Figueiredo D."/>
            <person name="Montano H."/>
            <person name="Junior J."/>
            <person name="Filho G."/>
            <person name="Flores V."/>
            <person name="Ferreira B."/>
            <person name="Branco A."/>
            <person name="Gonzalez P."/>
            <person name="Guillobel H."/>
            <person name="Lemos M."/>
            <person name="Seibel L."/>
            <person name="Macedo J."/>
            <person name="Alves-Ferreira M."/>
            <person name="Sachetto-Martins G."/>
            <person name="Coelho A."/>
            <person name="Santos E."/>
            <person name="Amaral G."/>
            <person name="Neves A."/>
            <person name="Pacheco A.B."/>
            <person name="Carvalho D."/>
            <person name="Lery L."/>
            <person name="Bisch P."/>
            <person name="Rossle S.C."/>
            <person name="Urmenyi T."/>
            <person name="Kruger W.V."/>
            <person name="Martins O."/>
            <person name="Baldani J.I."/>
            <person name="Ferreira P.C."/>
        </authorList>
    </citation>
    <scope>NUCLEOTIDE SEQUENCE [LARGE SCALE GENOMIC DNA]</scope>
    <source>
        <strain evidence="2">ATCC 49037 / DSM 5601 / CCUG 37298 / CIP 103539 / LMG 7603 / PAl5</strain>
        <plasmid evidence="2">pGDIPal5I</plasmid>
    </source>
</reference>
<name>A9HT99_GLUDA</name>
<gene>
    <name evidence="1" type="ordered locus">GDI3917</name>
</gene>
<dbReference type="EMBL" id="AM889287">
    <property type="protein sequence ID" value="CAP57881.1"/>
    <property type="molecule type" value="Genomic_DNA"/>
</dbReference>
<proteinExistence type="predicted"/>